<keyword evidence="9" id="KW-1185">Reference proteome</keyword>
<accession>A0A1I0EWP7</accession>
<dbReference type="STRING" id="460384.SAMN05216313_10795"/>
<feature type="domain" description="AlgX/AlgJ SGNH hydrolase-like" evidence="7">
    <location>
        <begin position="118"/>
        <end position="262"/>
    </location>
</feature>
<evidence type="ECO:0000256" key="4">
    <source>
        <dbReference type="ARBA" id="ARBA00022729"/>
    </source>
</evidence>
<dbReference type="UniPathway" id="UPA00286"/>
<dbReference type="EMBL" id="FOIM01000007">
    <property type="protein sequence ID" value="SET50050.1"/>
    <property type="molecule type" value="Genomic_DNA"/>
</dbReference>
<name>A0A1I0EWP7_9FIRM</name>
<dbReference type="Pfam" id="PF16822">
    <property type="entry name" value="ALGX"/>
    <property type="match status" value="1"/>
</dbReference>
<dbReference type="GO" id="GO:0016740">
    <property type="term" value="F:transferase activity"/>
    <property type="evidence" value="ECO:0007669"/>
    <property type="project" value="UniProtKB-KW"/>
</dbReference>
<evidence type="ECO:0000256" key="1">
    <source>
        <dbReference type="ARBA" id="ARBA00004418"/>
    </source>
</evidence>
<dbReference type="GO" id="GO:0042597">
    <property type="term" value="C:periplasmic space"/>
    <property type="evidence" value="ECO:0007669"/>
    <property type="project" value="UniProtKB-SubCell"/>
</dbReference>
<dbReference type="AlphaFoldDB" id="A0A1I0EWP7"/>
<comment type="subcellular location">
    <subcellularLocation>
        <location evidence="1">Periplasm</location>
    </subcellularLocation>
</comment>
<dbReference type="GO" id="GO:0016787">
    <property type="term" value="F:hydrolase activity"/>
    <property type="evidence" value="ECO:0007669"/>
    <property type="project" value="UniProtKB-KW"/>
</dbReference>
<evidence type="ECO:0000256" key="6">
    <source>
        <dbReference type="ARBA" id="ARBA00022841"/>
    </source>
</evidence>
<keyword evidence="8" id="KW-0378">Hydrolase</keyword>
<evidence type="ECO:0000259" key="7">
    <source>
        <dbReference type="Pfam" id="PF16822"/>
    </source>
</evidence>
<sequence>MKKIRYMLFVALAALTLLLPVIFSTLDRRFSTSGVETAQAFPELTGKALLNGEAQTEFEQYVQQNLPGKPLMVRLRNQITFSVLHTTPNNNYSMNADKNLFTWGNVSYYMQYNEPVTETYVRELVDKIERLQELANQNGIQLFVFVTPCKIRYCEDELPWVDRVMAPRQGVGDYDRLMSALADSSLNYFDSIAYIDQHRDEFDSRVPLFYRTSVHWSVYVGNVVGAAFGEFLEEKSGYNLPEMRVTARPCQEPVVPDADAFDTFNLLQKPYDQYYEPVIEVTDASTDAPGMLCRGGSFMGQSLSAIVRHGYFGKDVYMENDQIFTGNFGERVIFHDYNEVDMEAYFKDIDLLVLEVNEPSISGMSFGFIDYVLEHPQVLDQTEQKGE</sequence>
<organism evidence="8 9">
    <name type="scientific">Enterocloster lavalensis</name>
    <dbReference type="NCBI Taxonomy" id="460384"/>
    <lineage>
        <taxon>Bacteria</taxon>
        <taxon>Bacillati</taxon>
        <taxon>Bacillota</taxon>
        <taxon>Clostridia</taxon>
        <taxon>Lachnospirales</taxon>
        <taxon>Lachnospiraceae</taxon>
        <taxon>Enterocloster</taxon>
    </lineage>
</organism>
<keyword evidence="5" id="KW-0574">Periplasm</keyword>
<evidence type="ECO:0000256" key="5">
    <source>
        <dbReference type="ARBA" id="ARBA00022764"/>
    </source>
</evidence>
<dbReference type="RefSeq" id="WP_092362544.1">
    <property type="nucleotide sequence ID" value="NZ_DAINWJ010000588.1"/>
</dbReference>
<evidence type="ECO:0000256" key="2">
    <source>
        <dbReference type="ARBA" id="ARBA00005182"/>
    </source>
</evidence>
<evidence type="ECO:0000313" key="9">
    <source>
        <dbReference type="Proteomes" id="UP000198508"/>
    </source>
</evidence>
<reference evidence="9" key="1">
    <citation type="submission" date="2016-10" db="EMBL/GenBank/DDBJ databases">
        <authorList>
            <person name="Varghese N."/>
            <person name="Submissions S."/>
        </authorList>
    </citation>
    <scope>NUCLEOTIDE SEQUENCE [LARGE SCALE GENOMIC DNA]</scope>
    <source>
        <strain evidence="9">NLAE-zl-G277</strain>
    </source>
</reference>
<evidence type="ECO:0000313" key="8">
    <source>
        <dbReference type="EMBL" id="SET50050.1"/>
    </source>
</evidence>
<comment type="pathway">
    <text evidence="2">Glycan biosynthesis; alginate biosynthesis.</text>
</comment>
<keyword evidence="6" id="KW-0016">Alginate biosynthesis</keyword>
<dbReference type="GO" id="GO:0042121">
    <property type="term" value="P:alginic acid biosynthetic process"/>
    <property type="evidence" value="ECO:0007669"/>
    <property type="project" value="UniProtKB-UniPathway"/>
</dbReference>
<keyword evidence="4" id="KW-0732">Signal</keyword>
<dbReference type="Proteomes" id="UP000198508">
    <property type="component" value="Unassembled WGS sequence"/>
</dbReference>
<gene>
    <name evidence="8" type="ORF">SAMN05216313_10795</name>
</gene>
<keyword evidence="3 8" id="KW-0808">Transferase</keyword>
<evidence type="ECO:0000256" key="3">
    <source>
        <dbReference type="ARBA" id="ARBA00022679"/>
    </source>
</evidence>
<dbReference type="GeneID" id="93280924"/>
<proteinExistence type="predicted"/>
<dbReference type="InterPro" id="IPR031811">
    <property type="entry name" value="ALGX/ALGJ_SGNH-like"/>
</dbReference>
<protein>
    <submittedName>
        <fullName evidence="8">SGNH hydrolase-like domain-containing protein, acetyltransferase AlgX</fullName>
    </submittedName>
</protein>